<sequence length="54" mass="5843">RPASTEHLNARADHHLKQHSGRARAAEHADMHRTCETGLKRADASDAKTSASSP</sequence>
<evidence type="ECO:0000256" key="1">
    <source>
        <dbReference type="SAM" id="MobiDB-lite"/>
    </source>
</evidence>
<keyword evidence="3" id="KW-1185">Reference proteome</keyword>
<dbReference type="Proteomes" id="UP001231189">
    <property type="component" value="Unassembled WGS sequence"/>
</dbReference>
<organism evidence="2 3">
    <name type="scientific">Lolium multiflorum</name>
    <name type="common">Italian ryegrass</name>
    <name type="synonym">Lolium perenne subsp. multiflorum</name>
    <dbReference type="NCBI Taxonomy" id="4521"/>
    <lineage>
        <taxon>Eukaryota</taxon>
        <taxon>Viridiplantae</taxon>
        <taxon>Streptophyta</taxon>
        <taxon>Embryophyta</taxon>
        <taxon>Tracheophyta</taxon>
        <taxon>Spermatophyta</taxon>
        <taxon>Magnoliopsida</taxon>
        <taxon>Liliopsida</taxon>
        <taxon>Poales</taxon>
        <taxon>Poaceae</taxon>
        <taxon>BOP clade</taxon>
        <taxon>Pooideae</taxon>
        <taxon>Poodae</taxon>
        <taxon>Poeae</taxon>
        <taxon>Poeae Chloroplast Group 2 (Poeae type)</taxon>
        <taxon>Loliodinae</taxon>
        <taxon>Loliinae</taxon>
        <taxon>Lolium</taxon>
    </lineage>
</organism>
<accession>A0AAD8SPR5</accession>
<comment type="caution">
    <text evidence="2">The sequence shown here is derived from an EMBL/GenBank/DDBJ whole genome shotgun (WGS) entry which is preliminary data.</text>
</comment>
<dbReference type="EMBL" id="JAUUTY010000003">
    <property type="protein sequence ID" value="KAK1662161.1"/>
    <property type="molecule type" value="Genomic_DNA"/>
</dbReference>
<reference evidence="2" key="1">
    <citation type="submission" date="2023-07" db="EMBL/GenBank/DDBJ databases">
        <title>A chromosome-level genome assembly of Lolium multiflorum.</title>
        <authorList>
            <person name="Chen Y."/>
            <person name="Copetti D."/>
            <person name="Kolliker R."/>
            <person name="Studer B."/>
        </authorList>
    </citation>
    <scope>NUCLEOTIDE SEQUENCE</scope>
    <source>
        <strain evidence="2">02402/16</strain>
        <tissue evidence="2">Leaf</tissue>
    </source>
</reference>
<feature type="region of interest" description="Disordered" evidence="1">
    <location>
        <begin position="1"/>
        <end position="54"/>
    </location>
</feature>
<protein>
    <submittedName>
        <fullName evidence="2">Uncharacterized protein</fullName>
    </submittedName>
</protein>
<name>A0AAD8SPR5_LOLMU</name>
<dbReference type="AlphaFoldDB" id="A0AAD8SPR5"/>
<evidence type="ECO:0000313" key="2">
    <source>
        <dbReference type="EMBL" id="KAK1662161.1"/>
    </source>
</evidence>
<feature type="non-terminal residue" evidence="2">
    <location>
        <position position="1"/>
    </location>
</feature>
<gene>
    <name evidence="2" type="ORF">QYE76_050320</name>
</gene>
<evidence type="ECO:0000313" key="3">
    <source>
        <dbReference type="Proteomes" id="UP001231189"/>
    </source>
</evidence>
<proteinExistence type="predicted"/>
<feature type="compositionally biased region" description="Basic and acidic residues" evidence="1">
    <location>
        <begin position="24"/>
        <end position="46"/>
    </location>
</feature>